<dbReference type="KEGG" id="apo:Arcpr_0109"/>
<keyword evidence="1" id="KW-0812">Transmembrane</keyword>
<feature type="transmembrane region" description="Helical" evidence="1">
    <location>
        <begin position="86"/>
        <end position="116"/>
    </location>
</feature>
<dbReference type="Pfam" id="PF06695">
    <property type="entry name" value="Sm_multidrug_ex"/>
    <property type="match status" value="1"/>
</dbReference>
<keyword evidence="1" id="KW-0472">Membrane</keyword>
<dbReference type="PANTHER" id="PTHR36007:SF2">
    <property type="entry name" value="TRANSPORT PROTEIN-RELATED"/>
    <property type="match status" value="1"/>
</dbReference>
<evidence type="ECO:0000256" key="1">
    <source>
        <dbReference type="SAM" id="Phobius"/>
    </source>
</evidence>
<dbReference type="RefSeq" id="WP_012939517.1">
    <property type="nucleotide sequence ID" value="NC_013741.1"/>
</dbReference>
<dbReference type="EMBL" id="CP001857">
    <property type="protein sequence ID" value="ADB57181.1"/>
    <property type="molecule type" value="Genomic_DNA"/>
</dbReference>
<dbReference type="eggNOG" id="arCOG01330">
    <property type="taxonomic scope" value="Archaea"/>
</dbReference>
<dbReference type="InterPro" id="IPR009577">
    <property type="entry name" value="Sm_multidrug_ex"/>
</dbReference>
<organism evidence="2 3">
    <name type="scientific">Archaeoglobus profundus (strain DSM 5631 / JCM 9629 / NBRC 100127 / Av18)</name>
    <dbReference type="NCBI Taxonomy" id="572546"/>
    <lineage>
        <taxon>Archaea</taxon>
        <taxon>Methanobacteriati</taxon>
        <taxon>Methanobacteriota</taxon>
        <taxon>Archaeoglobi</taxon>
        <taxon>Archaeoglobales</taxon>
        <taxon>Archaeoglobaceae</taxon>
        <taxon>Archaeoglobus</taxon>
    </lineage>
</organism>
<sequence>MDWLEVLIVSALPISELRGGIPLALYLGFDPLKAYIFSILGNLLPVPFLLIFLNLIERIALRTPLSRFYTRIVERTRRKKDLIEKYGYLGLSIFVAIPLPVTGAWTGCLLAFLLGLNRMKSFFYIALGVAIAGIIVLASSLGVFKVMGKA</sequence>
<evidence type="ECO:0000313" key="2">
    <source>
        <dbReference type="EMBL" id="ADB57181.1"/>
    </source>
</evidence>
<dbReference type="PANTHER" id="PTHR36007">
    <property type="entry name" value="TRANSPORT PROTEIN-RELATED"/>
    <property type="match status" value="1"/>
</dbReference>
<protein>
    <submittedName>
        <fullName evidence="2">Small multi-drug export</fullName>
    </submittedName>
</protein>
<dbReference type="HOGENOM" id="CLU_075669_1_0_2"/>
<feature type="transmembrane region" description="Helical" evidence="1">
    <location>
        <begin position="34"/>
        <end position="56"/>
    </location>
</feature>
<dbReference type="Proteomes" id="UP000001901">
    <property type="component" value="Chromosome"/>
</dbReference>
<keyword evidence="3" id="KW-1185">Reference proteome</keyword>
<name>D2RFV6_ARCPA</name>
<reference evidence="2 3" key="1">
    <citation type="journal article" date="2010" name="Stand. Genomic Sci.">
        <title>Complete genome sequence of Archaeoglobus profundus type strain (AV18).</title>
        <authorList>
            <person name="von Jan M."/>
            <person name="Lapidus A."/>
            <person name="Del Rio T.G."/>
            <person name="Copeland A."/>
            <person name="Tice H."/>
            <person name="Cheng J.F."/>
            <person name="Lucas S."/>
            <person name="Chen F."/>
            <person name="Nolan M."/>
            <person name="Goodwin L."/>
            <person name="Han C."/>
            <person name="Pitluck S."/>
            <person name="Liolios K."/>
            <person name="Ivanova N."/>
            <person name="Mavromatis K."/>
            <person name="Ovchinnikova G."/>
            <person name="Chertkov O."/>
            <person name="Pati A."/>
            <person name="Chen A."/>
            <person name="Palaniappan K."/>
            <person name="Land M."/>
            <person name="Hauser L."/>
            <person name="Chang Y.J."/>
            <person name="Jeffries C.D."/>
            <person name="Saunders E."/>
            <person name="Brettin T."/>
            <person name="Detter J.C."/>
            <person name="Chain P."/>
            <person name="Eichinger K."/>
            <person name="Huber H."/>
            <person name="Spring S."/>
            <person name="Rohde M."/>
            <person name="Goker M."/>
            <person name="Wirth R."/>
            <person name="Woyke T."/>
            <person name="Bristow J."/>
            <person name="Eisen J.A."/>
            <person name="Markowitz V."/>
            <person name="Hugenholtz P."/>
            <person name="Kyrpides N.C."/>
            <person name="Klenk H.P."/>
        </authorList>
    </citation>
    <scope>NUCLEOTIDE SEQUENCE [LARGE SCALE GENOMIC DNA]</scope>
    <source>
        <strain evidence="3">DSM 5631 / JCM 9629 / NBRC 100127 / Av18</strain>
    </source>
</reference>
<accession>D2RFV6</accession>
<keyword evidence="1" id="KW-1133">Transmembrane helix</keyword>
<dbReference type="AlphaFoldDB" id="D2RFV6"/>
<dbReference type="STRING" id="572546.Arcpr_0109"/>
<dbReference type="GeneID" id="8738755"/>
<feature type="transmembrane region" description="Helical" evidence="1">
    <location>
        <begin position="122"/>
        <end position="144"/>
    </location>
</feature>
<proteinExistence type="predicted"/>
<gene>
    <name evidence="2" type="ordered locus">Arcpr_0109</name>
</gene>
<dbReference type="PaxDb" id="572546-Arcpr_0109"/>
<evidence type="ECO:0000313" key="3">
    <source>
        <dbReference type="Proteomes" id="UP000001901"/>
    </source>
</evidence>